<proteinExistence type="inferred from homology"/>
<feature type="binding site" evidence="6">
    <location>
        <begin position="128"/>
        <end position="129"/>
    </location>
    <ligand>
        <name>S-adenosyl-L-methionine</name>
        <dbReference type="ChEBI" id="CHEBI:59789"/>
    </ligand>
</feature>
<dbReference type="InterPro" id="IPR029063">
    <property type="entry name" value="SAM-dependent_MTases_sf"/>
</dbReference>
<organism evidence="7 8">
    <name type="scientific">Fusobacterium hwasookii ChDC F128</name>
    <dbReference type="NCBI Taxonomy" id="1216362"/>
    <lineage>
        <taxon>Bacteria</taxon>
        <taxon>Fusobacteriati</taxon>
        <taxon>Fusobacteriota</taxon>
        <taxon>Fusobacteriia</taxon>
        <taxon>Fusobacteriales</taxon>
        <taxon>Fusobacteriaceae</taxon>
        <taxon>Fusobacterium</taxon>
    </lineage>
</organism>
<dbReference type="HAMAP" id="MF_00074">
    <property type="entry name" value="16SrRNA_methyltr_G"/>
    <property type="match status" value="1"/>
</dbReference>
<evidence type="ECO:0000256" key="2">
    <source>
        <dbReference type="ARBA" id="ARBA00022552"/>
    </source>
</evidence>
<keyword evidence="2 6" id="KW-0698">rRNA processing</keyword>
<keyword evidence="8" id="KW-1185">Reference proteome</keyword>
<dbReference type="InterPro" id="IPR003682">
    <property type="entry name" value="rRNA_ssu_MeTfrase_G"/>
</dbReference>
<accession>A0ABN0H2B3</accession>
<dbReference type="SUPFAM" id="SSF53335">
    <property type="entry name" value="S-adenosyl-L-methionine-dependent methyltransferases"/>
    <property type="match status" value="1"/>
</dbReference>
<dbReference type="NCBIfam" id="TIGR00138">
    <property type="entry name" value="rsmG_gidB"/>
    <property type="match status" value="1"/>
</dbReference>
<evidence type="ECO:0000313" key="8">
    <source>
        <dbReference type="Proteomes" id="UP000004829"/>
    </source>
</evidence>
<reference evidence="8" key="1">
    <citation type="journal article" date="2012" name="J. Bacteriol.">
        <title>Draft Genome Sequence of Fusobacterium nucleatum ChDC F128, Isolated from a Periodontitis Lesion.</title>
        <authorList>
            <person name="Park S.N."/>
            <person name="Kong S.W."/>
            <person name="Kim H.S."/>
            <person name="Park M.S."/>
            <person name="Lee J.W."/>
            <person name="Cho E."/>
            <person name="Lim Y.K."/>
            <person name="Choi M.H."/>
            <person name="Chang Y.H."/>
            <person name="Shin J.H."/>
            <person name="Park H.S."/>
            <person name="Choi S.H."/>
            <person name="Kook J.K."/>
        </authorList>
    </citation>
    <scope>NUCLEOTIDE SEQUENCE [LARGE SCALE GENOMIC DNA]</scope>
    <source>
        <strain evidence="8">ChDC F128</strain>
    </source>
</reference>
<evidence type="ECO:0000256" key="4">
    <source>
        <dbReference type="ARBA" id="ARBA00022679"/>
    </source>
</evidence>
<keyword evidence="5 6" id="KW-0949">S-adenosyl-L-methionine</keyword>
<gene>
    <name evidence="7" type="primary">gidB</name>
    <name evidence="6" type="synonym">rsmG</name>
    <name evidence="7" type="ORF">B437_03771</name>
</gene>
<keyword evidence="1 6" id="KW-0963">Cytoplasm</keyword>
<dbReference type="Pfam" id="PF02527">
    <property type="entry name" value="GidB"/>
    <property type="match status" value="1"/>
</dbReference>
<dbReference type="EMBL" id="ALVD01000002">
    <property type="protein sequence ID" value="EJU08405.1"/>
    <property type="molecule type" value="Genomic_DNA"/>
</dbReference>
<name>A0ABN0H2B3_9FUSO</name>
<keyword evidence="3 6" id="KW-0489">Methyltransferase</keyword>
<comment type="similarity">
    <text evidence="6">Belongs to the methyltransferase superfamily. RNA methyltransferase RsmG family.</text>
</comment>
<dbReference type="CDD" id="cd02440">
    <property type="entry name" value="AdoMet_MTases"/>
    <property type="match status" value="1"/>
</dbReference>
<evidence type="ECO:0000256" key="1">
    <source>
        <dbReference type="ARBA" id="ARBA00022490"/>
    </source>
</evidence>
<comment type="caution">
    <text evidence="7">The sequence shown here is derived from an EMBL/GenBank/DDBJ whole genome shotgun (WGS) entry which is preliminary data.</text>
</comment>
<comment type="subcellular location">
    <subcellularLocation>
        <location evidence="6">Cytoplasm</location>
    </subcellularLocation>
</comment>
<feature type="binding site" evidence="6">
    <location>
        <position position="145"/>
    </location>
    <ligand>
        <name>S-adenosyl-L-methionine</name>
        <dbReference type="ChEBI" id="CHEBI:59789"/>
    </ligand>
</feature>
<keyword evidence="4 6" id="KW-0808">Transferase</keyword>
<dbReference type="GO" id="GO:0008168">
    <property type="term" value="F:methyltransferase activity"/>
    <property type="evidence" value="ECO:0007669"/>
    <property type="project" value="UniProtKB-KW"/>
</dbReference>
<comment type="function">
    <text evidence="6">Specifically methylates the N7 position of a guanine in 16S rRNA.</text>
</comment>
<dbReference type="Gene3D" id="3.40.50.150">
    <property type="entry name" value="Vaccinia Virus protein VP39"/>
    <property type="match status" value="1"/>
</dbReference>
<dbReference type="GO" id="GO:0032259">
    <property type="term" value="P:methylation"/>
    <property type="evidence" value="ECO:0007669"/>
    <property type="project" value="UniProtKB-KW"/>
</dbReference>
<dbReference type="EC" id="2.1.1.-" evidence="6"/>
<protein>
    <recommendedName>
        <fullName evidence="6">Ribosomal RNA small subunit methyltransferase G</fullName>
        <ecNumber evidence="6">2.1.1.-</ecNumber>
    </recommendedName>
    <alternativeName>
        <fullName evidence="6">16S rRNA 7-methylguanosine methyltransferase</fullName>
        <shortName evidence="6">16S rRNA m7G methyltransferase</shortName>
    </alternativeName>
</protein>
<feature type="binding site" evidence="6">
    <location>
        <position position="82"/>
    </location>
    <ligand>
        <name>S-adenosyl-L-methionine</name>
        <dbReference type="ChEBI" id="CHEBI:59789"/>
    </ligand>
</feature>
<evidence type="ECO:0000256" key="5">
    <source>
        <dbReference type="ARBA" id="ARBA00022691"/>
    </source>
</evidence>
<evidence type="ECO:0000313" key="7">
    <source>
        <dbReference type="EMBL" id="EJU08405.1"/>
    </source>
</evidence>
<sequence>MKDYFKEGLEKIKVSYDDDENKIEKSLKYLEILLDYNSHTNLTAIREEKAIIEKHFLDSLLLQNLLKDEDKTLIDIGTGAGFPGMMLAIFNEDKNFTLLDSVRKKTDFLELVKTELALNNVEVINGRAEEIIKDRREKYDVGLCRGVSNLSVILEYEIPFLKVNGRFLPQKMIGTDEVENSSNALKVLNSKILKEYEFKLPFSNEDRLVIEILKTKKTDMKYPRKTGIPLKKPL</sequence>
<feature type="binding site" evidence="6">
    <location>
        <position position="77"/>
    </location>
    <ligand>
        <name>S-adenosyl-L-methionine</name>
        <dbReference type="ChEBI" id="CHEBI:59789"/>
    </ligand>
</feature>
<dbReference type="Proteomes" id="UP000004829">
    <property type="component" value="Unassembled WGS sequence"/>
</dbReference>
<dbReference type="RefSeq" id="WP_005916325.1">
    <property type="nucleotide sequence ID" value="NZ_ALVD01000002.1"/>
</dbReference>
<dbReference type="PANTHER" id="PTHR31760">
    <property type="entry name" value="S-ADENOSYL-L-METHIONINE-DEPENDENT METHYLTRANSFERASES SUPERFAMILY PROTEIN"/>
    <property type="match status" value="1"/>
</dbReference>
<evidence type="ECO:0000256" key="6">
    <source>
        <dbReference type="HAMAP-Rule" id="MF_00074"/>
    </source>
</evidence>
<comment type="caution">
    <text evidence="6">Lacks conserved residue(s) required for the propagation of feature annotation.</text>
</comment>
<dbReference type="PANTHER" id="PTHR31760:SF0">
    <property type="entry name" value="S-ADENOSYL-L-METHIONINE-DEPENDENT METHYLTRANSFERASES SUPERFAMILY PROTEIN"/>
    <property type="match status" value="1"/>
</dbReference>
<evidence type="ECO:0000256" key="3">
    <source>
        <dbReference type="ARBA" id="ARBA00022603"/>
    </source>
</evidence>